<keyword evidence="1" id="KW-0472">Membrane</keyword>
<accession>A0ABQ5E030</accession>
<reference evidence="2" key="2">
    <citation type="submission" date="2022-01" db="EMBL/GenBank/DDBJ databases">
        <authorList>
            <person name="Yamashiro T."/>
            <person name="Shiraishi A."/>
            <person name="Satake H."/>
            <person name="Nakayama K."/>
        </authorList>
    </citation>
    <scope>NUCLEOTIDE SEQUENCE</scope>
</reference>
<evidence type="ECO:0000313" key="3">
    <source>
        <dbReference type="Proteomes" id="UP001151760"/>
    </source>
</evidence>
<protein>
    <submittedName>
        <fullName evidence="2">Uncharacterized protein</fullName>
    </submittedName>
</protein>
<dbReference type="EMBL" id="BQNB010015759">
    <property type="protein sequence ID" value="GJT43801.1"/>
    <property type="molecule type" value="Genomic_DNA"/>
</dbReference>
<sequence>MEEEVTEVANDSDEAKSEGIMRLSWVRASCVYLGHWFILRNQRMCNMDDGIAMLQAGNVEIGNFRL</sequence>
<feature type="transmembrane region" description="Helical" evidence="1">
    <location>
        <begin position="20"/>
        <end position="39"/>
    </location>
</feature>
<keyword evidence="1" id="KW-0812">Transmembrane</keyword>
<organism evidence="2 3">
    <name type="scientific">Tanacetum coccineum</name>
    <dbReference type="NCBI Taxonomy" id="301880"/>
    <lineage>
        <taxon>Eukaryota</taxon>
        <taxon>Viridiplantae</taxon>
        <taxon>Streptophyta</taxon>
        <taxon>Embryophyta</taxon>
        <taxon>Tracheophyta</taxon>
        <taxon>Spermatophyta</taxon>
        <taxon>Magnoliopsida</taxon>
        <taxon>eudicotyledons</taxon>
        <taxon>Gunneridae</taxon>
        <taxon>Pentapetalae</taxon>
        <taxon>asterids</taxon>
        <taxon>campanulids</taxon>
        <taxon>Asterales</taxon>
        <taxon>Asteraceae</taxon>
        <taxon>Asteroideae</taxon>
        <taxon>Anthemideae</taxon>
        <taxon>Anthemidinae</taxon>
        <taxon>Tanacetum</taxon>
    </lineage>
</organism>
<gene>
    <name evidence="2" type="ORF">Tco_0952516</name>
</gene>
<keyword evidence="3" id="KW-1185">Reference proteome</keyword>
<comment type="caution">
    <text evidence="2">The sequence shown here is derived from an EMBL/GenBank/DDBJ whole genome shotgun (WGS) entry which is preliminary data.</text>
</comment>
<reference evidence="2" key="1">
    <citation type="journal article" date="2022" name="Int. J. Mol. Sci.">
        <title>Draft Genome of Tanacetum Coccineum: Genomic Comparison of Closely Related Tanacetum-Family Plants.</title>
        <authorList>
            <person name="Yamashiro T."/>
            <person name="Shiraishi A."/>
            <person name="Nakayama K."/>
            <person name="Satake H."/>
        </authorList>
    </citation>
    <scope>NUCLEOTIDE SEQUENCE</scope>
</reference>
<proteinExistence type="predicted"/>
<evidence type="ECO:0000256" key="1">
    <source>
        <dbReference type="SAM" id="Phobius"/>
    </source>
</evidence>
<evidence type="ECO:0000313" key="2">
    <source>
        <dbReference type="EMBL" id="GJT43801.1"/>
    </source>
</evidence>
<dbReference type="Proteomes" id="UP001151760">
    <property type="component" value="Unassembled WGS sequence"/>
</dbReference>
<name>A0ABQ5E030_9ASTR</name>
<keyword evidence="1" id="KW-1133">Transmembrane helix</keyword>